<keyword evidence="2" id="KW-1185">Reference proteome</keyword>
<organism evidence="1 2">
    <name type="scientific">Aurantimonas manganoxydans (strain ATCC BAA-1229 / DSM 21871 / SI85-9A1)</name>
    <dbReference type="NCBI Taxonomy" id="287752"/>
    <lineage>
        <taxon>Bacteria</taxon>
        <taxon>Pseudomonadati</taxon>
        <taxon>Pseudomonadota</taxon>
        <taxon>Alphaproteobacteria</taxon>
        <taxon>Hyphomicrobiales</taxon>
        <taxon>Aurantimonadaceae</taxon>
        <taxon>Aurantimonas</taxon>
    </lineage>
</organism>
<accession>Q1YNQ9</accession>
<dbReference type="EMBL" id="AAPJ01000001">
    <property type="protein sequence ID" value="EAS50940.1"/>
    <property type="molecule type" value="Genomic_DNA"/>
</dbReference>
<comment type="caution">
    <text evidence="1">The sequence shown here is derived from an EMBL/GenBank/DDBJ whole genome shotgun (WGS) entry which is preliminary data.</text>
</comment>
<dbReference type="BioCyc" id="AURANTIMONAS:SI859A1_01745-MONOMER"/>
<name>Q1YNQ9_AURMS</name>
<dbReference type="Proteomes" id="UP000000321">
    <property type="component" value="Unassembled WGS sequence"/>
</dbReference>
<gene>
    <name evidence="1" type="ORF">SI859A1_01745</name>
</gene>
<sequence length="233" mass="25036">MSCPRRMAPGRLRLERPTMSSKFLRIAFAAALGALVTGCTSNSANTMSAGAPVNSSAALVAPAAFAPPPGQSGAAQQLSKPYFIDFRARNALSYGHSFVVFGKLDQNGRIPTDSKGVLIPGVTEVAGLHPASTSNVPYTIGHFLPVPSETGPSDGDTEIAYMTAHYRIDLTEEEYRDVVGYIRSLQDSSPVWHAVLYNCSSFIGDIAEHMGLKAPNHMLFPENYINTLKEMNS</sequence>
<protein>
    <submittedName>
        <fullName evidence="1">Uncharacterized protein</fullName>
    </submittedName>
</protein>
<evidence type="ECO:0000313" key="2">
    <source>
        <dbReference type="Proteomes" id="UP000000321"/>
    </source>
</evidence>
<evidence type="ECO:0000313" key="1">
    <source>
        <dbReference type="EMBL" id="EAS50940.1"/>
    </source>
</evidence>
<dbReference type="HOGENOM" id="CLU_097936_0_0_5"/>
<dbReference type="AlphaFoldDB" id="Q1YNQ9"/>
<proteinExistence type="predicted"/>
<reference evidence="1 2" key="1">
    <citation type="journal article" date="2008" name="Appl. Environ. Microbiol.">
        <title>Genomic insights into Mn(II) oxidation by the marine alphaproteobacterium Aurantimonas sp. strain SI85-9A1.</title>
        <authorList>
            <person name="Dick G.J."/>
            <person name="Podell S."/>
            <person name="Johnson H.A."/>
            <person name="Rivera-Espinoza Y."/>
            <person name="Bernier-Latmani R."/>
            <person name="McCarthy J.K."/>
            <person name="Torpey J.W."/>
            <person name="Clement B.G."/>
            <person name="Gaasterland T."/>
            <person name="Tebo B.M."/>
        </authorList>
    </citation>
    <scope>NUCLEOTIDE SEQUENCE [LARGE SCALE GENOMIC DNA]</scope>
    <source>
        <strain evidence="1 2">SI85-9A1</strain>
    </source>
</reference>